<dbReference type="Proteomes" id="UP001596203">
    <property type="component" value="Unassembled WGS sequence"/>
</dbReference>
<reference evidence="2" key="1">
    <citation type="journal article" date="2019" name="Int. J. Syst. Evol. Microbiol.">
        <title>The Global Catalogue of Microorganisms (GCM) 10K type strain sequencing project: providing services to taxonomists for standard genome sequencing and annotation.</title>
        <authorList>
            <consortium name="The Broad Institute Genomics Platform"/>
            <consortium name="The Broad Institute Genome Sequencing Center for Infectious Disease"/>
            <person name="Wu L."/>
            <person name="Ma J."/>
        </authorList>
    </citation>
    <scope>NUCLEOTIDE SEQUENCE [LARGE SCALE GENOMIC DNA]</scope>
    <source>
        <strain evidence="2">ZS-35-S2</strain>
    </source>
</reference>
<name>A0ABW1KHY3_9ACTN</name>
<accession>A0ABW1KHY3</accession>
<dbReference type="RefSeq" id="WP_377427586.1">
    <property type="nucleotide sequence ID" value="NZ_JBHSPR010000032.1"/>
</dbReference>
<protein>
    <submittedName>
        <fullName evidence="1">Uncharacterized protein</fullName>
    </submittedName>
</protein>
<dbReference type="InterPro" id="IPR016024">
    <property type="entry name" value="ARM-type_fold"/>
</dbReference>
<dbReference type="SUPFAM" id="SSF48371">
    <property type="entry name" value="ARM repeat"/>
    <property type="match status" value="1"/>
</dbReference>
<evidence type="ECO:0000313" key="2">
    <source>
        <dbReference type="Proteomes" id="UP001596203"/>
    </source>
</evidence>
<gene>
    <name evidence="1" type="ORF">ACFP2T_30145</name>
</gene>
<keyword evidence="2" id="KW-1185">Reference proteome</keyword>
<evidence type="ECO:0000313" key="1">
    <source>
        <dbReference type="EMBL" id="MFC6020419.1"/>
    </source>
</evidence>
<sequence>MIGQLIENGEIIGIDLGPNHGSFEPTSLDLFISCFQYLARSGRPVVLIMDDPLFAESQWDVLLKRVASLGASRGGAGVGVIAASPTFLMDSYGHTIRDRRIHLEFYQLESPTQQERRDLAVAFNREESSFSNRDDDFIVLAMEAATGISFNEIIGRIWETLNDGLAISTRARARDLPWTVRALMIVAFFHRYATTCPEDLLRASLAHSHDSTTYDTYAHELAMLQVTAGWTIFRRSCSGDSDNPINLVSTPHPLVAQRLWDLRPDRAFDITEWILPASVTVPSSAAHLAQVAEIGRHLSTAVNDHRLTQRLIEVWGVESVPTWQFCRLVRELGPMANHLTVVPLRKRWKRRDRQSWLAVWSLIHRARRGTPESDHLQAVDLPTCLRIADLSLDPAVAIKIGSVRRYRPEVLATLKASLTEKVKWRLDDRLLAWAIDNDARLVPNYPDHLVAWFGEAPGKTNASLALGRWYVSHARNISAALHSLVLDLLGEGICDGSANSDAVLVYIQLVELCARTVKARSADLLARAVGYIDQWANQHHDGSVIVNARLGLVPYIVDAHASLRMRILTESSEWLQSHSDNVNVRNQFLEVVSVLGARSPIPLGDVLADVNAWLQDHPDDVGVRKQFLRTVSELGARSPIPLGDVLTDANAWLQDHPDDVGVRKQFLYVVSRLGARSPIPLGDALADANAWFQDHPDDVEVRKQFLRTVSELGARSPIPLNDVLADVNAWLQDHPDDVGVRKQFLRTVSELGARSPIPLGDVLADANTWLQDHPADAQVRKQFLHVATTYGMSFPIPLIDVVTGTQVWLRSRPNNVDVRKLLLQLVSGIDGATSMPLAEALTDTHAWLRSHFEREVCKQFLSIVAKLGTTSPVPLGEVVYDIRGWLEIHPDETDIRNYLITVTSWLGAGSPVPLSEVLADTHAWLRAHPEDSAVRKTFLSVLASPENRKLVPVDEVVTDTQAWLEDHTGSVGIRKIFLTICCDLGEASPIPFEEILNGAEVWLEGARVNSEAKEEVFSTITDLRRTYAASRDNRARGVDSV</sequence>
<organism evidence="1 2">
    <name type="scientific">Plantactinospora solaniradicis</name>
    <dbReference type="NCBI Taxonomy" id="1723736"/>
    <lineage>
        <taxon>Bacteria</taxon>
        <taxon>Bacillati</taxon>
        <taxon>Actinomycetota</taxon>
        <taxon>Actinomycetes</taxon>
        <taxon>Micromonosporales</taxon>
        <taxon>Micromonosporaceae</taxon>
        <taxon>Plantactinospora</taxon>
    </lineage>
</organism>
<comment type="caution">
    <text evidence="1">The sequence shown here is derived from an EMBL/GenBank/DDBJ whole genome shotgun (WGS) entry which is preliminary data.</text>
</comment>
<dbReference type="EMBL" id="JBHSPR010000032">
    <property type="protein sequence ID" value="MFC6020419.1"/>
    <property type="molecule type" value="Genomic_DNA"/>
</dbReference>
<proteinExistence type="predicted"/>